<comment type="caution">
    <text evidence="2">The sequence shown here is derived from an EMBL/GenBank/DDBJ whole genome shotgun (WGS) entry which is preliminary data.</text>
</comment>
<reference evidence="2 3" key="1">
    <citation type="submission" date="2017-11" db="EMBL/GenBank/DDBJ databases">
        <title>De-novo sequencing of pomegranate (Punica granatum L.) genome.</title>
        <authorList>
            <person name="Akparov Z."/>
            <person name="Amiraslanov A."/>
            <person name="Hajiyeva S."/>
            <person name="Abbasov M."/>
            <person name="Kaur K."/>
            <person name="Hamwieh A."/>
            <person name="Solovyev V."/>
            <person name="Salamov A."/>
            <person name="Braich B."/>
            <person name="Kosarev P."/>
            <person name="Mahmoud A."/>
            <person name="Hajiyev E."/>
            <person name="Babayeva S."/>
            <person name="Izzatullayeva V."/>
            <person name="Mammadov A."/>
            <person name="Mammadov A."/>
            <person name="Sharifova S."/>
            <person name="Ojaghi J."/>
            <person name="Eynullazada K."/>
            <person name="Bayramov B."/>
            <person name="Abdulazimova A."/>
            <person name="Shahmuradov I."/>
        </authorList>
    </citation>
    <scope>NUCLEOTIDE SEQUENCE [LARGE SCALE GENOMIC DNA]</scope>
    <source>
        <strain evidence="3">cv. AG2017</strain>
        <tissue evidence="2">Leaf</tissue>
    </source>
</reference>
<evidence type="ECO:0000313" key="3">
    <source>
        <dbReference type="Proteomes" id="UP000233551"/>
    </source>
</evidence>
<keyword evidence="3" id="KW-1185">Reference proteome</keyword>
<feature type="region of interest" description="Disordered" evidence="1">
    <location>
        <begin position="1"/>
        <end position="51"/>
    </location>
</feature>
<accession>A0A2I0HET9</accession>
<protein>
    <submittedName>
        <fullName evidence="2">Uncharacterized protein</fullName>
    </submittedName>
</protein>
<organism evidence="2 3">
    <name type="scientific">Punica granatum</name>
    <name type="common">Pomegranate</name>
    <dbReference type="NCBI Taxonomy" id="22663"/>
    <lineage>
        <taxon>Eukaryota</taxon>
        <taxon>Viridiplantae</taxon>
        <taxon>Streptophyta</taxon>
        <taxon>Embryophyta</taxon>
        <taxon>Tracheophyta</taxon>
        <taxon>Spermatophyta</taxon>
        <taxon>Magnoliopsida</taxon>
        <taxon>eudicotyledons</taxon>
        <taxon>Gunneridae</taxon>
        <taxon>Pentapetalae</taxon>
        <taxon>rosids</taxon>
        <taxon>malvids</taxon>
        <taxon>Myrtales</taxon>
        <taxon>Lythraceae</taxon>
        <taxon>Punica</taxon>
    </lineage>
</organism>
<sequence length="51" mass="5641">MGEETRQGRKKHEPAGLVNLRSMKVNSHGCADPARQQEAQASRLGEIPKNE</sequence>
<evidence type="ECO:0000313" key="2">
    <source>
        <dbReference type="EMBL" id="PKI18304.1"/>
    </source>
</evidence>
<evidence type="ECO:0000256" key="1">
    <source>
        <dbReference type="SAM" id="MobiDB-lite"/>
    </source>
</evidence>
<dbReference type="AlphaFoldDB" id="A0A2I0HET9"/>
<gene>
    <name evidence="2" type="ORF">CRG98_049422</name>
</gene>
<name>A0A2I0HET9_PUNGR</name>
<feature type="non-terminal residue" evidence="2">
    <location>
        <position position="51"/>
    </location>
</feature>
<proteinExistence type="predicted"/>
<dbReference type="EMBL" id="PGOL01039570">
    <property type="protein sequence ID" value="PKI18304.1"/>
    <property type="molecule type" value="Genomic_DNA"/>
</dbReference>
<dbReference type="Proteomes" id="UP000233551">
    <property type="component" value="Unassembled WGS sequence"/>
</dbReference>